<dbReference type="InterPro" id="IPR012951">
    <property type="entry name" value="BBE"/>
</dbReference>
<evidence type="ECO:0000256" key="5">
    <source>
        <dbReference type="ARBA" id="ARBA00023002"/>
    </source>
</evidence>
<accession>A0A853C6J1</accession>
<gene>
    <name evidence="7" type="ORF">HNR19_003334</name>
</gene>
<keyword evidence="5" id="KW-0560">Oxidoreductase</keyword>
<dbReference type="Gene3D" id="3.30.43.10">
    <property type="entry name" value="Uridine Diphospho-n-acetylenolpyruvylglucosamine Reductase, domain 2"/>
    <property type="match status" value="1"/>
</dbReference>
<dbReference type="PANTHER" id="PTHR42973">
    <property type="entry name" value="BINDING OXIDOREDUCTASE, PUTATIVE (AFU_ORTHOLOGUE AFUA_1G17690)-RELATED"/>
    <property type="match status" value="1"/>
</dbReference>
<protein>
    <submittedName>
        <fullName evidence="7">FAD/FMN-containing dehydrogenase</fullName>
    </submittedName>
</protein>
<evidence type="ECO:0000313" key="7">
    <source>
        <dbReference type="EMBL" id="NYJ02636.1"/>
    </source>
</evidence>
<dbReference type="Proteomes" id="UP000530424">
    <property type="component" value="Unassembled WGS sequence"/>
</dbReference>
<dbReference type="GO" id="GO:0071949">
    <property type="term" value="F:FAD binding"/>
    <property type="evidence" value="ECO:0007669"/>
    <property type="project" value="InterPro"/>
</dbReference>
<name>A0A853C6J1_9ACTN</name>
<feature type="domain" description="FAD-binding PCMH-type" evidence="6">
    <location>
        <begin position="6"/>
        <end position="177"/>
    </location>
</feature>
<evidence type="ECO:0000256" key="2">
    <source>
        <dbReference type="ARBA" id="ARBA00005466"/>
    </source>
</evidence>
<dbReference type="RefSeq" id="WP_179668976.1">
    <property type="nucleotide sequence ID" value="NZ_JACCFP010000001.1"/>
</dbReference>
<dbReference type="InterPro" id="IPR006094">
    <property type="entry name" value="Oxid_FAD_bind_N"/>
</dbReference>
<dbReference type="Pfam" id="PF01565">
    <property type="entry name" value="FAD_binding_4"/>
    <property type="match status" value="1"/>
</dbReference>
<comment type="cofactor">
    <cofactor evidence="1">
        <name>FAD</name>
        <dbReference type="ChEBI" id="CHEBI:57692"/>
    </cofactor>
</comment>
<evidence type="ECO:0000256" key="3">
    <source>
        <dbReference type="ARBA" id="ARBA00022630"/>
    </source>
</evidence>
<reference evidence="7 8" key="1">
    <citation type="submission" date="2020-07" db="EMBL/GenBank/DDBJ databases">
        <title>Sequencing the genomes of 1000 actinobacteria strains.</title>
        <authorList>
            <person name="Klenk H.-P."/>
        </authorList>
    </citation>
    <scope>NUCLEOTIDE SEQUENCE [LARGE SCALE GENOMIC DNA]</scope>
    <source>
        <strain evidence="7 8">DSM 103833</strain>
    </source>
</reference>
<dbReference type="InterPro" id="IPR016167">
    <property type="entry name" value="FAD-bd_PCMH_sub1"/>
</dbReference>
<dbReference type="AlphaFoldDB" id="A0A853C6J1"/>
<keyword evidence="8" id="KW-1185">Reference proteome</keyword>
<dbReference type="InterPro" id="IPR050416">
    <property type="entry name" value="FAD-linked_Oxidoreductase"/>
</dbReference>
<dbReference type="InterPro" id="IPR016166">
    <property type="entry name" value="FAD-bd_PCMH"/>
</dbReference>
<comment type="caution">
    <text evidence="7">The sequence shown here is derived from an EMBL/GenBank/DDBJ whole genome shotgun (WGS) entry which is preliminary data.</text>
</comment>
<dbReference type="Gene3D" id="3.30.465.10">
    <property type="match status" value="1"/>
</dbReference>
<dbReference type="SUPFAM" id="SSF56176">
    <property type="entry name" value="FAD-binding/transporter-associated domain-like"/>
    <property type="match status" value="1"/>
</dbReference>
<dbReference type="EMBL" id="JACCFP010000001">
    <property type="protein sequence ID" value="NYJ02636.1"/>
    <property type="molecule type" value="Genomic_DNA"/>
</dbReference>
<evidence type="ECO:0000256" key="1">
    <source>
        <dbReference type="ARBA" id="ARBA00001974"/>
    </source>
</evidence>
<dbReference type="Pfam" id="PF08031">
    <property type="entry name" value="BBE"/>
    <property type="match status" value="1"/>
</dbReference>
<keyword evidence="3" id="KW-0285">Flavoprotein</keyword>
<evidence type="ECO:0000313" key="8">
    <source>
        <dbReference type="Proteomes" id="UP000530424"/>
    </source>
</evidence>
<keyword evidence="4" id="KW-0274">FAD</keyword>
<comment type="similarity">
    <text evidence="2">Belongs to the oxygen-dependent FAD-linked oxidoreductase family.</text>
</comment>
<proteinExistence type="inferred from homology"/>
<dbReference type="Gene3D" id="3.40.462.20">
    <property type="match status" value="1"/>
</dbReference>
<dbReference type="PROSITE" id="PS51387">
    <property type="entry name" value="FAD_PCMH"/>
    <property type="match status" value="1"/>
</dbReference>
<dbReference type="InterPro" id="IPR036318">
    <property type="entry name" value="FAD-bd_PCMH-like_sf"/>
</dbReference>
<dbReference type="GO" id="GO:0016491">
    <property type="term" value="F:oxidoreductase activity"/>
    <property type="evidence" value="ECO:0007669"/>
    <property type="project" value="UniProtKB-KW"/>
</dbReference>
<dbReference type="PANTHER" id="PTHR42973:SF39">
    <property type="entry name" value="FAD-BINDING PCMH-TYPE DOMAIN-CONTAINING PROTEIN"/>
    <property type="match status" value="1"/>
</dbReference>
<evidence type="ECO:0000256" key="4">
    <source>
        <dbReference type="ARBA" id="ARBA00022827"/>
    </source>
</evidence>
<organism evidence="7 8">
    <name type="scientific">Nocardioides thalensis</name>
    <dbReference type="NCBI Taxonomy" id="1914755"/>
    <lineage>
        <taxon>Bacteria</taxon>
        <taxon>Bacillati</taxon>
        <taxon>Actinomycetota</taxon>
        <taxon>Actinomycetes</taxon>
        <taxon>Propionibacteriales</taxon>
        <taxon>Nocardioidaceae</taxon>
        <taxon>Nocardioides</taxon>
    </lineage>
</organism>
<dbReference type="InterPro" id="IPR016169">
    <property type="entry name" value="FAD-bd_PCMH_sub2"/>
</dbReference>
<sequence>MSVHLSDGSTAVAVRPRGPKEVAAAVAGAARDGLRVAVRAGGHGLIDHGADERCLLIDLADLDAFEVLDSSRRLVRVGAGATWGRVAAVLDRHGWALTAGDTASVGVGGLTLAGGIGWLVRKHGLAIDHLVAARVVTADGQLVIASEDVNPALFWALRGGGGNFGVVVDFDFVVQPVESVRFGSVTYRSDDPRGLVARWRDAMREAPDELSSTLVLAPSGADGPTTATVLLCHAPDVGGAEHGPGDPVFPLFDLGPVANWNLAERRCSEILETGPAHPPGLRPVVRNTLVRSLDDEVLTAIDRLHAGPAPVHIALRALGGAVARVPADATAFAHRDAEAMVLCAAMQPATASPAEAAAALGSWQDVAARGLGCYVGLHGSAGPDDLAAAYPTATRVRLSAVKRAYDPGNRFRHNLNVPPLVERPGARGGGA</sequence>
<evidence type="ECO:0000259" key="6">
    <source>
        <dbReference type="PROSITE" id="PS51387"/>
    </source>
</evidence>